<comment type="caution">
    <text evidence="1">The sequence shown here is derived from an EMBL/GenBank/DDBJ whole genome shotgun (WGS) entry which is preliminary data.</text>
</comment>
<gene>
    <name evidence="1" type="ORF">GV791_01525</name>
</gene>
<protein>
    <submittedName>
        <fullName evidence="1">Uncharacterized protein</fullName>
    </submittedName>
</protein>
<dbReference type="PROSITE" id="PS51257">
    <property type="entry name" value="PROKAR_LIPOPROTEIN"/>
    <property type="match status" value="1"/>
</dbReference>
<proteinExistence type="predicted"/>
<reference evidence="1 2" key="1">
    <citation type="submission" date="2020-01" db="EMBL/GenBank/DDBJ databases">
        <title>Genetics and antimicrobial susceptibilities of Nocardia species isolated from the soil; a comparison with species isolated from humans.</title>
        <authorList>
            <person name="Carrasco G."/>
            <person name="Monzon S."/>
            <person name="Sansegundo M."/>
            <person name="Garcia E."/>
            <person name="Garrido N."/>
            <person name="Medina M.J."/>
            <person name="Villalon P."/>
            <person name="Ramirez-Arocha A.C."/>
            <person name="Jimenez P."/>
            <person name="Cuesta I."/>
            <person name="Valdezate S."/>
        </authorList>
    </citation>
    <scope>NUCLEOTIDE SEQUENCE [LARGE SCALE GENOMIC DNA]</scope>
    <source>
        <strain evidence="1 2">CNM20110626</strain>
    </source>
</reference>
<dbReference type="EMBL" id="JAAGVB010000002">
    <property type="protein sequence ID" value="NEW31242.1"/>
    <property type="molecule type" value="Genomic_DNA"/>
</dbReference>
<evidence type="ECO:0000313" key="2">
    <source>
        <dbReference type="Proteomes" id="UP000471166"/>
    </source>
</evidence>
<name>A0A6P1CH44_9NOCA</name>
<organism evidence="1 2">
    <name type="scientific">Nocardia cyriacigeorgica</name>
    <dbReference type="NCBI Taxonomy" id="135487"/>
    <lineage>
        <taxon>Bacteria</taxon>
        <taxon>Bacillati</taxon>
        <taxon>Actinomycetota</taxon>
        <taxon>Actinomycetes</taxon>
        <taxon>Mycobacteriales</taxon>
        <taxon>Nocardiaceae</taxon>
        <taxon>Nocardia</taxon>
    </lineage>
</organism>
<dbReference type="AlphaFoldDB" id="A0A6P1CH44"/>
<dbReference type="RefSeq" id="WP_163841123.1">
    <property type="nucleotide sequence ID" value="NZ_JAAGVB010000002.1"/>
</dbReference>
<evidence type="ECO:0000313" key="1">
    <source>
        <dbReference type="EMBL" id="NEW31242.1"/>
    </source>
</evidence>
<dbReference type="Proteomes" id="UP000471166">
    <property type="component" value="Unassembled WGS sequence"/>
</dbReference>
<sequence length="166" mass="18590">MRRWRRWAAWAIGSILLVSGGLYGCNRAINHAADRLMVVDAEESVCPELIREATEYGGWVLPDDAAVLLVRREIVRDRKYQLTLETTSAGLALMLERSRFPDVIRSAYPPFTITTIAGPPLESSPLVEHGQEAWFTSSSGKVMIREVTVDVRDADTRVVHIELRGV</sequence>
<accession>A0A6P1CH44</accession>